<sequence>MKNSVLGKIKVRYGIKVQLLHMNTGSQISIASVEDEHLNDICNDNRASSSKATVIRRSWGKGRKCCEDGPSASKCIPSWTATKR</sequence>
<gene>
    <name evidence="1" type="ORF">CHS0354_006440</name>
</gene>
<name>A0AAE0TA32_9BIVA</name>
<dbReference type="Proteomes" id="UP001195483">
    <property type="component" value="Unassembled WGS sequence"/>
</dbReference>
<accession>A0AAE0TA32</accession>
<organism evidence="1 2">
    <name type="scientific">Potamilus streckersoni</name>
    <dbReference type="NCBI Taxonomy" id="2493646"/>
    <lineage>
        <taxon>Eukaryota</taxon>
        <taxon>Metazoa</taxon>
        <taxon>Spiralia</taxon>
        <taxon>Lophotrochozoa</taxon>
        <taxon>Mollusca</taxon>
        <taxon>Bivalvia</taxon>
        <taxon>Autobranchia</taxon>
        <taxon>Heteroconchia</taxon>
        <taxon>Palaeoheterodonta</taxon>
        <taxon>Unionida</taxon>
        <taxon>Unionoidea</taxon>
        <taxon>Unionidae</taxon>
        <taxon>Ambleminae</taxon>
        <taxon>Lampsilini</taxon>
        <taxon>Potamilus</taxon>
    </lineage>
</organism>
<reference evidence="1" key="2">
    <citation type="journal article" date="2021" name="Genome Biol. Evol.">
        <title>Developing a high-quality reference genome for a parasitic bivalve with doubly uniparental inheritance (Bivalvia: Unionida).</title>
        <authorList>
            <person name="Smith C.H."/>
        </authorList>
    </citation>
    <scope>NUCLEOTIDE SEQUENCE</scope>
    <source>
        <strain evidence="1">CHS0354</strain>
        <tissue evidence="1">Mantle</tissue>
    </source>
</reference>
<proteinExistence type="predicted"/>
<comment type="caution">
    <text evidence="1">The sequence shown here is derived from an EMBL/GenBank/DDBJ whole genome shotgun (WGS) entry which is preliminary data.</text>
</comment>
<protein>
    <submittedName>
        <fullName evidence="1">Uncharacterized protein</fullName>
    </submittedName>
</protein>
<dbReference type="AlphaFoldDB" id="A0AAE0TA32"/>
<keyword evidence="2" id="KW-1185">Reference proteome</keyword>
<reference evidence="1" key="3">
    <citation type="submission" date="2023-05" db="EMBL/GenBank/DDBJ databases">
        <authorList>
            <person name="Smith C.H."/>
        </authorList>
    </citation>
    <scope>NUCLEOTIDE SEQUENCE</scope>
    <source>
        <strain evidence="1">CHS0354</strain>
        <tissue evidence="1">Mantle</tissue>
    </source>
</reference>
<evidence type="ECO:0000313" key="1">
    <source>
        <dbReference type="EMBL" id="KAK3606085.1"/>
    </source>
</evidence>
<evidence type="ECO:0000313" key="2">
    <source>
        <dbReference type="Proteomes" id="UP001195483"/>
    </source>
</evidence>
<dbReference type="EMBL" id="JAEAOA010000444">
    <property type="protein sequence ID" value="KAK3606085.1"/>
    <property type="molecule type" value="Genomic_DNA"/>
</dbReference>
<reference evidence="1" key="1">
    <citation type="journal article" date="2021" name="Genome Biol. Evol.">
        <title>A High-Quality Reference Genome for a Parasitic Bivalve with Doubly Uniparental Inheritance (Bivalvia: Unionida).</title>
        <authorList>
            <person name="Smith C.H."/>
        </authorList>
    </citation>
    <scope>NUCLEOTIDE SEQUENCE</scope>
    <source>
        <strain evidence="1">CHS0354</strain>
    </source>
</reference>